<sequence>MTQHVKESLLFPEQERVALFEATEPGLSPVTWAEQHTALVAERLATAGACLLRGFDVPDETVFSRFVRVFGEELNEYTYRSTPRTKVGDVYTSTEYPASEVIPQHNEMAYTSTWPERLWFYSGVAARSGGETPLADSHAVYQRIPADVRERFERHGVRYVRNYRAGLGISWQETFPDMDRAAVERFCAERDITVEWLEGGDSLRTTETCQAVTVHPVTGRTLWMNQAHLFHVSNLNDATRLALMELMKEEDLPRNAYYGDGSPIPDADLAAVRKAYEAEILAFPWQAGDLLVIDNLTLSHGRNHFEGPRKVLVAMTGSLSSRPAA</sequence>
<dbReference type="PANTHER" id="PTHR10696">
    <property type="entry name" value="GAMMA-BUTYROBETAINE HYDROXYLASE-RELATED"/>
    <property type="match status" value="1"/>
</dbReference>
<dbReference type="GO" id="GO:0051213">
    <property type="term" value="F:dioxygenase activity"/>
    <property type="evidence" value="ECO:0007669"/>
    <property type="project" value="UniProtKB-KW"/>
</dbReference>
<name>A0ABW6LQT5_9ACTN</name>
<evidence type="ECO:0000256" key="3">
    <source>
        <dbReference type="ARBA" id="ARBA00023004"/>
    </source>
</evidence>
<dbReference type="Pfam" id="PF02668">
    <property type="entry name" value="TauD"/>
    <property type="match status" value="1"/>
</dbReference>
<keyword evidence="3" id="KW-0408">Iron</keyword>
<dbReference type="RefSeq" id="WP_358289803.1">
    <property type="nucleotide sequence ID" value="NZ_JBEYGJ010000040.1"/>
</dbReference>
<evidence type="ECO:0000256" key="1">
    <source>
        <dbReference type="ARBA" id="ARBA00001954"/>
    </source>
</evidence>
<dbReference type="PANTHER" id="PTHR10696:SF56">
    <property type="entry name" value="TAUD_TFDA-LIKE DOMAIN-CONTAINING PROTEIN"/>
    <property type="match status" value="1"/>
</dbReference>
<dbReference type="InterPro" id="IPR003819">
    <property type="entry name" value="TauD/TfdA-like"/>
</dbReference>
<evidence type="ECO:0000259" key="5">
    <source>
        <dbReference type="Pfam" id="PF02668"/>
    </source>
</evidence>
<reference evidence="6 7" key="1">
    <citation type="submission" date="2024-10" db="EMBL/GenBank/DDBJ databases">
        <title>The Natural Products Discovery Center: Release of the First 8490 Sequenced Strains for Exploring Actinobacteria Biosynthetic Diversity.</title>
        <authorList>
            <person name="Kalkreuter E."/>
            <person name="Kautsar S.A."/>
            <person name="Yang D."/>
            <person name="Bader C.D."/>
            <person name="Teijaro C.N."/>
            <person name="Fluegel L."/>
            <person name="Davis C.M."/>
            <person name="Simpson J.R."/>
            <person name="Lauterbach L."/>
            <person name="Steele A.D."/>
            <person name="Gui C."/>
            <person name="Meng S."/>
            <person name="Li G."/>
            <person name="Viehrig K."/>
            <person name="Ye F."/>
            <person name="Su P."/>
            <person name="Kiefer A.F."/>
            <person name="Nichols A."/>
            <person name="Cepeda A.J."/>
            <person name="Yan W."/>
            <person name="Fan B."/>
            <person name="Jiang Y."/>
            <person name="Adhikari A."/>
            <person name="Zheng C.-J."/>
            <person name="Schuster L."/>
            <person name="Cowan T.M."/>
            <person name="Smanski M.J."/>
            <person name="Chevrette M.G."/>
            <person name="De Carvalho L.P.S."/>
            <person name="Shen B."/>
        </authorList>
    </citation>
    <scope>NUCLEOTIDE SEQUENCE [LARGE SCALE GENOMIC DNA]</scope>
    <source>
        <strain evidence="6 7">NPDC007066</strain>
    </source>
</reference>
<evidence type="ECO:0000256" key="2">
    <source>
        <dbReference type="ARBA" id="ARBA00023002"/>
    </source>
</evidence>
<dbReference type="EMBL" id="JBIAFP010000035">
    <property type="protein sequence ID" value="MFE9230503.1"/>
    <property type="molecule type" value="Genomic_DNA"/>
</dbReference>
<keyword evidence="2" id="KW-0560">Oxidoreductase</keyword>
<dbReference type="SUPFAM" id="SSF51197">
    <property type="entry name" value="Clavaminate synthase-like"/>
    <property type="match status" value="1"/>
</dbReference>
<evidence type="ECO:0000256" key="4">
    <source>
        <dbReference type="ARBA" id="ARBA00023194"/>
    </source>
</evidence>
<proteinExistence type="predicted"/>
<dbReference type="InterPro" id="IPR050411">
    <property type="entry name" value="AlphaKG_dependent_hydroxylases"/>
</dbReference>
<keyword evidence="7" id="KW-1185">Reference proteome</keyword>
<keyword evidence="6" id="KW-0223">Dioxygenase</keyword>
<feature type="domain" description="TauD/TfdA-like" evidence="5">
    <location>
        <begin position="26"/>
        <end position="314"/>
    </location>
</feature>
<protein>
    <submittedName>
        <fullName evidence="6">TauD/TfdA family dioxygenase</fullName>
    </submittedName>
</protein>
<evidence type="ECO:0000313" key="6">
    <source>
        <dbReference type="EMBL" id="MFE9230503.1"/>
    </source>
</evidence>
<dbReference type="Gene3D" id="3.60.130.10">
    <property type="entry name" value="Clavaminate synthase-like"/>
    <property type="match status" value="1"/>
</dbReference>
<organism evidence="6 7">
    <name type="scientific">Streptomyces massasporeus</name>
    <dbReference type="NCBI Taxonomy" id="67324"/>
    <lineage>
        <taxon>Bacteria</taxon>
        <taxon>Bacillati</taxon>
        <taxon>Actinomycetota</taxon>
        <taxon>Actinomycetes</taxon>
        <taxon>Kitasatosporales</taxon>
        <taxon>Streptomycetaceae</taxon>
        <taxon>Streptomyces</taxon>
    </lineage>
</organism>
<dbReference type="Proteomes" id="UP001601288">
    <property type="component" value="Unassembled WGS sequence"/>
</dbReference>
<gene>
    <name evidence="6" type="ORF">ACFYM3_39170</name>
</gene>
<evidence type="ECO:0000313" key="7">
    <source>
        <dbReference type="Proteomes" id="UP001601288"/>
    </source>
</evidence>
<keyword evidence="4" id="KW-0045">Antibiotic biosynthesis</keyword>
<dbReference type="InterPro" id="IPR042098">
    <property type="entry name" value="TauD-like_sf"/>
</dbReference>
<comment type="cofactor">
    <cofactor evidence="1">
        <name>Fe(2+)</name>
        <dbReference type="ChEBI" id="CHEBI:29033"/>
    </cofactor>
</comment>
<comment type="caution">
    <text evidence="6">The sequence shown here is derived from an EMBL/GenBank/DDBJ whole genome shotgun (WGS) entry which is preliminary data.</text>
</comment>
<accession>A0ABW6LQT5</accession>